<feature type="region of interest" description="Disordered" evidence="1">
    <location>
        <begin position="427"/>
        <end position="468"/>
    </location>
</feature>
<protein>
    <recommendedName>
        <fullName evidence="2">THIF-type NAD/FAD binding fold domain-containing protein</fullName>
    </recommendedName>
</protein>
<feature type="compositionally biased region" description="Basic residues" evidence="1">
    <location>
        <begin position="450"/>
        <end position="461"/>
    </location>
</feature>
<dbReference type="Pfam" id="PF00899">
    <property type="entry name" value="ThiF"/>
    <property type="match status" value="1"/>
</dbReference>
<dbReference type="PANTHER" id="PTHR43267:SF2">
    <property type="entry name" value="TRNA THREONYLCARBAMOYLADENOSINE DEHYDRATASE 1-RELATED"/>
    <property type="match status" value="1"/>
</dbReference>
<sequence>MTSLLAQASNSRPLQLAATAVVSGAVAVGLVLGIQHNAQASRLRRLKRSVAHFVEEEDSAIDTNQLSPIGADHHHHHNDQGDSVVETDDPEELRALALARRAQEGDYAEEVVLEQLTRNQAFLTPAGLQKVRDAVVVVVGCGGVGSHCAAALARSGVARIRLVDFDQVSLSSLNRHAVATLADVGRPKVRVLSRRLLAVAPWVRFDLRGEKFDGPAAARLLGPWKDADADGAASLGSSAAEKEKRPISFIVDAIDNIDTKVELLRYCHEHKLPIIASMGAGTKSDPTRVVIGDIGSSAEDRLSRATRRRLKLLGITNGIPAVYSTETTAAGDGKATLLPLSDEQFAKGKDAVRELGALPDFRVRILPVLGTLPAVFGYTLATHILLELSGYPHDYTAVKGREKLYDQILAAVHGFEEKMVRHFEQKATQAANGDAPTEDATAPAEETGKGKKSKKSKKNDKKGKAAADASSAAVGLRVPLTAGDVAFLVEEVYRGRSAVSGLPTRTTLVRWQLPTREEGADVVESLLDRIRPAPQDLEGDVPLQAEQRTARIWLADLVCMTREEASRHQDQILFKGQPLSSLYDEATLARIETKRQETAEYEKYR</sequence>
<reference evidence="3 4" key="1">
    <citation type="submission" date="2024-01" db="EMBL/GenBank/DDBJ databases">
        <authorList>
            <person name="Allen C."/>
            <person name="Tagirdzhanova G."/>
        </authorList>
    </citation>
    <scope>NUCLEOTIDE SEQUENCE [LARGE SCALE GENOMIC DNA]</scope>
</reference>
<evidence type="ECO:0000256" key="1">
    <source>
        <dbReference type="SAM" id="MobiDB-lite"/>
    </source>
</evidence>
<dbReference type="CDD" id="cd00755">
    <property type="entry name" value="YgdL_like"/>
    <property type="match status" value="1"/>
</dbReference>
<accession>A0ABP0CGF2</accession>
<dbReference type="Proteomes" id="UP001642405">
    <property type="component" value="Unassembled WGS sequence"/>
</dbReference>
<proteinExistence type="predicted"/>
<organism evidence="3 4">
    <name type="scientific">Sporothrix curviconia</name>
    <dbReference type="NCBI Taxonomy" id="1260050"/>
    <lineage>
        <taxon>Eukaryota</taxon>
        <taxon>Fungi</taxon>
        <taxon>Dikarya</taxon>
        <taxon>Ascomycota</taxon>
        <taxon>Pezizomycotina</taxon>
        <taxon>Sordariomycetes</taxon>
        <taxon>Sordariomycetidae</taxon>
        <taxon>Ophiostomatales</taxon>
        <taxon>Ophiostomataceae</taxon>
        <taxon>Sporothrix</taxon>
    </lineage>
</organism>
<comment type="caution">
    <text evidence="3">The sequence shown here is derived from an EMBL/GenBank/DDBJ whole genome shotgun (WGS) entry which is preliminary data.</text>
</comment>
<dbReference type="SUPFAM" id="SSF69572">
    <property type="entry name" value="Activating enzymes of the ubiquitin-like proteins"/>
    <property type="match status" value="1"/>
</dbReference>
<evidence type="ECO:0000259" key="2">
    <source>
        <dbReference type="Pfam" id="PF00899"/>
    </source>
</evidence>
<dbReference type="InterPro" id="IPR000594">
    <property type="entry name" value="ThiF_NAD_FAD-bd"/>
</dbReference>
<keyword evidence="4" id="KW-1185">Reference proteome</keyword>
<dbReference type="InterPro" id="IPR045886">
    <property type="entry name" value="ThiF/MoeB/HesA"/>
</dbReference>
<dbReference type="Gene3D" id="3.40.50.720">
    <property type="entry name" value="NAD(P)-binding Rossmann-like Domain"/>
    <property type="match status" value="1"/>
</dbReference>
<evidence type="ECO:0000313" key="3">
    <source>
        <dbReference type="EMBL" id="CAK7231162.1"/>
    </source>
</evidence>
<feature type="region of interest" description="Disordered" evidence="1">
    <location>
        <begin position="62"/>
        <end position="85"/>
    </location>
</feature>
<dbReference type="EMBL" id="CAWUHB010000057">
    <property type="protein sequence ID" value="CAK7231162.1"/>
    <property type="molecule type" value="Genomic_DNA"/>
</dbReference>
<feature type="compositionally biased region" description="Low complexity" evidence="1">
    <location>
        <begin position="434"/>
        <end position="445"/>
    </location>
</feature>
<name>A0ABP0CGF2_9PEZI</name>
<evidence type="ECO:0000313" key="4">
    <source>
        <dbReference type="Proteomes" id="UP001642405"/>
    </source>
</evidence>
<gene>
    <name evidence="3" type="ORF">SCUCBS95973_007817</name>
</gene>
<dbReference type="PANTHER" id="PTHR43267">
    <property type="entry name" value="TRNA THREONYLCARBAMOYLADENOSINE DEHYDRATASE"/>
    <property type="match status" value="1"/>
</dbReference>
<dbReference type="InterPro" id="IPR035985">
    <property type="entry name" value="Ubiquitin-activating_enz"/>
</dbReference>
<feature type="domain" description="THIF-type NAD/FAD binding fold" evidence="2">
    <location>
        <begin position="120"/>
        <end position="408"/>
    </location>
</feature>